<evidence type="ECO:0000256" key="2">
    <source>
        <dbReference type="SAM" id="SignalP"/>
    </source>
</evidence>
<dbReference type="PATRIC" id="fig|246787.4.peg.4831"/>
<keyword evidence="2" id="KW-0732">Signal</keyword>
<dbReference type="AlphaFoldDB" id="A0A0P0GWR3"/>
<feature type="region of interest" description="Disordered" evidence="1">
    <location>
        <begin position="143"/>
        <end position="180"/>
    </location>
</feature>
<feature type="chain" id="PRO_5006048185" description="DUF4890 domain-containing protein" evidence="2">
    <location>
        <begin position="23"/>
        <end position="180"/>
    </location>
</feature>
<dbReference type="KEGG" id="bcel:BcellWH2_04675"/>
<dbReference type="Proteomes" id="UP000061809">
    <property type="component" value="Chromosome"/>
</dbReference>
<protein>
    <recommendedName>
        <fullName evidence="5">DUF4890 domain-containing protein</fullName>
    </recommendedName>
</protein>
<proteinExistence type="predicted"/>
<accession>A0A0P0GWR3</accession>
<feature type="signal peptide" evidence="2">
    <location>
        <begin position="1"/>
        <end position="22"/>
    </location>
</feature>
<feature type="compositionally biased region" description="Basic residues" evidence="1">
    <location>
        <begin position="160"/>
        <end position="172"/>
    </location>
</feature>
<evidence type="ECO:0008006" key="5">
    <source>
        <dbReference type="Google" id="ProtNLM"/>
    </source>
</evidence>
<gene>
    <name evidence="3" type="ORF">BcellWH2_04675</name>
</gene>
<organism evidence="3 4">
    <name type="scientific">Bacteroides cellulosilyticus</name>
    <dbReference type="NCBI Taxonomy" id="246787"/>
    <lineage>
        <taxon>Bacteria</taxon>
        <taxon>Pseudomonadati</taxon>
        <taxon>Bacteroidota</taxon>
        <taxon>Bacteroidia</taxon>
        <taxon>Bacteroidales</taxon>
        <taxon>Bacteroidaceae</taxon>
        <taxon>Bacteroides</taxon>
    </lineage>
</organism>
<evidence type="ECO:0000256" key="1">
    <source>
        <dbReference type="SAM" id="MobiDB-lite"/>
    </source>
</evidence>
<evidence type="ECO:0000313" key="3">
    <source>
        <dbReference type="EMBL" id="ALJ61889.1"/>
    </source>
</evidence>
<reference evidence="3 4" key="1">
    <citation type="journal article" date="2015" name="Science">
        <title>Genetic determinants of in vivo fitness and diet responsiveness in multiple human gut Bacteroides.</title>
        <authorList>
            <person name="Wu M."/>
            <person name="McNulty N.P."/>
            <person name="Rodionov D.A."/>
            <person name="Khoroshkin M.S."/>
            <person name="Griffin N.W."/>
            <person name="Cheng J."/>
            <person name="Latreille P."/>
            <person name="Kerstetter R.A."/>
            <person name="Terrapon N."/>
            <person name="Henrissat B."/>
            <person name="Osterman A.L."/>
            <person name="Gordon J.I."/>
        </authorList>
    </citation>
    <scope>NUCLEOTIDE SEQUENCE [LARGE SCALE GENOMIC DNA]</scope>
    <source>
        <strain evidence="3 4">WH2</strain>
    </source>
</reference>
<dbReference type="EMBL" id="CP012801">
    <property type="protein sequence ID" value="ALJ61889.1"/>
    <property type="molecule type" value="Genomic_DNA"/>
</dbReference>
<evidence type="ECO:0000313" key="4">
    <source>
        <dbReference type="Proteomes" id="UP000061809"/>
    </source>
</evidence>
<dbReference type="RefSeq" id="WP_029427681.1">
    <property type="nucleotide sequence ID" value="NZ_CP012801.1"/>
</dbReference>
<name>A0A0P0GWR3_9BACE</name>
<sequence length="180" mass="20963">MKTKFIYVILAALLIGSQTISAQNKDNKTNKQRPTPEQMIQRQANQMVTTLMLDDATAAKFTPVYEKYLKDLSECRMMNRRERPRNNNAEATPATKSVLTDAEIEKQIKDQFAQSRKILDIREKYYNEFRKILSPKQIAKIYQTEKSNANKFRKEFDRRKGQKHGQGKRPAHARPASNNK</sequence>